<feature type="active site" evidence="9">
    <location>
        <position position="145"/>
    </location>
</feature>
<comment type="subcellular location">
    <subcellularLocation>
        <location evidence="9">Cell membrane</location>
        <topology evidence="9">Multi-pass membrane protein</topology>
    </subcellularLocation>
</comment>
<feature type="active site" evidence="9">
    <location>
        <position position="127"/>
    </location>
</feature>
<evidence type="ECO:0000256" key="7">
    <source>
        <dbReference type="ARBA" id="ARBA00022989"/>
    </source>
</evidence>
<dbReference type="NCBIfam" id="TIGR00077">
    <property type="entry name" value="lspA"/>
    <property type="match status" value="1"/>
</dbReference>
<dbReference type="PROSITE" id="PS00855">
    <property type="entry name" value="SPASE_II"/>
    <property type="match status" value="1"/>
</dbReference>
<dbReference type="RefSeq" id="WP_143951306.1">
    <property type="nucleotide sequence ID" value="NZ_BAABMB010000002.1"/>
</dbReference>
<keyword evidence="4 9" id="KW-0812">Transmembrane</keyword>
<comment type="function">
    <text evidence="9 10">This protein specifically catalyzes the removal of signal peptides from prolipoproteins.</text>
</comment>
<dbReference type="OrthoDB" id="9810259at2"/>
<dbReference type="EC" id="3.4.23.36" evidence="9"/>
<evidence type="ECO:0000256" key="1">
    <source>
        <dbReference type="ARBA" id="ARBA00006139"/>
    </source>
</evidence>
<dbReference type="AlphaFoldDB" id="A0A556A6D6"/>
<feature type="transmembrane region" description="Helical" evidence="9">
    <location>
        <begin position="14"/>
        <end position="35"/>
    </location>
</feature>
<evidence type="ECO:0000256" key="5">
    <source>
        <dbReference type="ARBA" id="ARBA00022750"/>
    </source>
</evidence>
<keyword evidence="12" id="KW-0449">Lipoprotein</keyword>
<dbReference type="InterPro" id="IPR001872">
    <property type="entry name" value="Peptidase_A8"/>
</dbReference>
<evidence type="ECO:0000256" key="2">
    <source>
        <dbReference type="ARBA" id="ARBA00022475"/>
    </source>
</evidence>
<keyword evidence="3 9" id="KW-0645">Protease</keyword>
<feature type="transmembrane region" description="Helical" evidence="9">
    <location>
        <begin position="99"/>
        <end position="117"/>
    </location>
</feature>
<dbReference type="Pfam" id="PF01252">
    <property type="entry name" value="Peptidase_A8"/>
    <property type="match status" value="1"/>
</dbReference>
<keyword evidence="6 9" id="KW-0378">Hydrolase</keyword>
<evidence type="ECO:0000256" key="6">
    <source>
        <dbReference type="ARBA" id="ARBA00022801"/>
    </source>
</evidence>
<evidence type="ECO:0000313" key="12">
    <source>
        <dbReference type="EMBL" id="TSH88437.1"/>
    </source>
</evidence>
<keyword evidence="8 9" id="KW-0472">Membrane</keyword>
<comment type="caution">
    <text evidence="12">The sequence shown here is derived from an EMBL/GenBank/DDBJ whole genome shotgun (WGS) entry which is preliminary data.</text>
</comment>
<evidence type="ECO:0000256" key="8">
    <source>
        <dbReference type="ARBA" id="ARBA00023136"/>
    </source>
</evidence>
<sequence length="175" mass="19569">MTAPAPASAARRPIAGWLAIALAIIVLDQITKIVFDNLLGYGERLAILPFFDFTLLYNRGAAFSFLAQHDGWQRWFFTGLGLLASAFIVWLMRRHAEQRGFCMALTLILGGALGNVIDRLAYGHVVDFLLFHWNERYFPAFNLADTAITCGAILLILDELRRARAERRAQPTGSD</sequence>
<dbReference type="PANTHER" id="PTHR33695:SF1">
    <property type="entry name" value="LIPOPROTEIN SIGNAL PEPTIDASE"/>
    <property type="match status" value="1"/>
</dbReference>
<feature type="transmembrane region" description="Helical" evidence="9">
    <location>
        <begin position="137"/>
        <end position="157"/>
    </location>
</feature>
<keyword evidence="5 9" id="KW-0064">Aspartyl protease</keyword>
<gene>
    <name evidence="9" type="primary">lspA</name>
    <name evidence="12" type="ORF">FOZ76_26480</name>
</gene>
<comment type="pathway">
    <text evidence="9">Protein modification; lipoprotein biosynthesis (signal peptide cleavage).</text>
</comment>
<protein>
    <recommendedName>
        <fullName evidence="9">Lipoprotein signal peptidase</fullName>
        <ecNumber evidence="9">3.4.23.36</ecNumber>
    </recommendedName>
    <alternativeName>
        <fullName evidence="9">Prolipoprotein signal peptidase</fullName>
    </alternativeName>
    <alternativeName>
        <fullName evidence="9">Signal peptidase II</fullName>
        <shortName evidence="9">SPase II</shortName>
    </alternativeName>
</protein>
<dbReference type="HAMAP" id="MF_00161">
    <property type="entry name" value="LspA"/>
    <property type="match status" value="1"/>
</dbReference>
<evidence type="ECO:0000256" key="11">
    <source>
        <dbReference type="RuleBase" id="RU004181"/>
    </source>
</evidence>
<comment type="catalytic activity">
    <reaction evidence="9 10">
        <text>Release of signal peptides from bacterial membrane prolipoproteins. Hydrolyzes -Xaa-Yaa-Zaa-|-(S,diacylglyceryl)Cys-, in which Xaa is hydrophobic (preferably Leu), and Yaa (Ala or Ser) and Zaa (Gly or Ala) have small, neutral side chains.</text>
        <dbReference type="EC" id="3.4.23.36"/>
    </reaction>
</comment>
<dbReference type="Proteomes" id="UP000318405">
    <property type="component" value="Unassembled WGS sequence"/>
</dbReference>
<dbReference type="UniPathway" id="UPA00665"/>
<evidence type="ECO:0000256" key="9">
    <source>
        <dbReference type="HAMAP-Rule" id="MF_00161"/>
    </source>
</evidence>
<dbReference type="EMBL" id="VLTJ01000044">
    <property type="protein sequence ID" value="TSH88437.1"/>
    <property type="molecule type" value="Genomic_DNA"/>
</dbReference>
<organism evidence="12 13">
    <name type="scientific">Verticiella sediminum</name>
    <dbReference type="NCBI Taxonomy" id="1247510"/>
    <lineage>
        <taxon>Bacteria</taxon>
        <taxon>Pseudomonadati</taxon>
        <taxon>Pseudomonadota</taxon>
        <taxon>Betaproteobacteria</taxon>
        <taxon>Burkholderiales</taxon>
        <taxon>Alcaligenaceae</taxon>
        <taxon>Verticiella</taxon>
    </lineage>
</organism>
<dbReference type="GO" id="GO:0004190">
    <property type="term" value="F:aspartic-type endopeptidase activity"/>
    <property type="evidence" value="ECO:0007669"/>
    <property type="project" value="UniProtKB-UniRule"/>
</dbReference>
<feature type="transmembrane region" description="Helical" evidence="9">
    <location>
        <begin position="72"/>
        <end position="92"/>
    </location>
</feature>
<reference evidence="12 13" key="1">
    <citation type="submission" date="2019-07" db="EMBL/GenBank/DDBJ databases">
        <title>Qingshengfaniella alkalisoli gen. nov., sp. nov., isolated from saline soil.</title>
        <authorList>
            <person name="Xu L."/>
            <person name="Huang X.-X."/>
            <person name="Sun J.-Q."/>
        </authorList>
    </citation>
    <scope>NUCLEOTIDE SEQUENCE [LARGE SCALE GENOMIC DNA]</scope>
    <source>
        <strain evidence="12 13">DSM 27279</strain>
    </source>
</reference>
<proteinExistence type="inferred from homology"/>
<evidence type="ECO:0000256" key="10">
    <source>
        <dbReference type="RuleBase" id="RU000594"/>
    </source>
</evidence>
<dbReference type="PANTHER" id="PTHR33695">
    <property type="entry name" value="LIPOPROTEIN SIGNAL PEPTIDASE"/>
    <property type="match status" value="1"/>
</dbReference>
<evidence type="ECO:0000256" key="4">
    <source>
        <dbReference type="ARBA" id="ARBA00022692"/>
    </source>
</evidence>
<keyword evidence="7 9" id="KW-1133">Transmembrane helix</keyword>
<dbReference type="GO" id="GO:0005886">
    <property type="term" value="C:plasma membrane"/>
    <property type="evidence" value="ECO:0007669"/>
    <property type="project" value="UniProtKB-SubCell"/>
</dbReference>
<evidence type="ECO:0000256" key="3">
    <source>
        <dbReference type="ARBA" id="ARBA00022670"/>
    </source>
</evidence>
<keyword evidence="13" id="KW-1185">Reference proteome</keyword>
<dbReference type="GO" id="GO:0006508">
    <property type="term" value="P:proteolysis"/>
    <property type="evidence" value="ECO:0007669"/>
    <property type="project" value="UniProtKB-KW"/>
</dbReference>
<accession>A0A556A6D6</accession>
<keyword evidence="2 9" id="KW-1003">Cell membrane</keyword>
<evidence type="ECO:0000313" key="13">
    <source>
        <dbReference type="Proteomes" id="UP000318405"/>
    </source>
</evidence>
<comment type="similarity">
    <text evidence="1 9 11">Belongs to the peptidase A8 family.</text>
</comment>
<name>A0A556A6D6_9BURK</name>
<dbReference type="PRINTS" id="PR00781">
    <property type="entry name" value="LIPOSIGPTASE"/>
</dbReference>